<keyword evidence="1" id="KW-0732">Signal</keyword>
<dbReference type="SMART" id="SM00034">
    <property type="entry name" value="CLECT"/>
    <property type="match status" value="1"/>
</dbReference>
<keyword evidence="4" id="KW-1185">Reference proteome</keyword>
<evidence type="ECO:0000259" key="2">
    <source>
        <dbReference type="PROSITE" id="PS50041"/>
    </source>
</evidence>
<dbReference type="Pfam" id="PF00059">
    <property type="entry name" value="Lectin_C"/>
    <property type="match status" value="1"/>
</dbReference>
<dbReference type="AlphaFoldDB" id="A0A8S9XDJ4"/>
<dbReference type="PROSITE" id="PS50041">
    <property type="entry name" value="C_TYPE_LECTIN_2"/>
    <property type="match status" value="1"/>
</dbReference>
<gene>
    <name evidence="3" type="ORF">GE061_017840</name>
</gene>
<proteinExistence type="predicted"/>
<dbReference type="InterPro" id="IPR050111">
    <property type="entry name" value="C-type_lectin/snaclec_domain"/>
</dbReference>
<dbReference type="PANTHER" id="PTHR22803">
    <property type="entry name" value="MANNOSE, PHOSPHOLIPASE, LECTIN RECEPTOR RELATED"/>
    <property type="match status" value="1"/>
</dbReference>
<dbReference type="InterPro" id="IPR016187">
    <property type="entry name" value="CTDL_fold"/>
</dbReference>
<dbReference type="EMBL" id="WIXP02000008">
    <property type="protein sequence ID" value="KAF6206604.1"/>
    <property type="molecule type" value="Genomic_DNA"/>
</dbReference>
<accession>A0A8S9XDJ4</accession>
<dbReference type="CDD" id="cd00037">
    <property type="entry name" value="CLECT"/>
    <property type="match status" value="1"/>
</dbReference>
<reference evidence="3" key="1">
    <citation type="journal article" date="2021" name="Mol. Ecol. Resour.">
        <title>Apolygus lucorum genome provides insights into omnivorousness and mesophyll feeding.</title>
        <authorList>
            <person name="Liu Y."/>
            <person name="Liu H."/>
            <person name="Wang H."/>
            <person name="Huang T."/>
            <person name="Liu B."/>
            <person name="Yang B."/>
            <person name="Yin L."/>
            <person name="Li B."/>
            <person name="Zhang Y."/>
            <person name="Zhang S."/>
            <person name="Jiang F."/>
            <person name="Zhang X."/>
            <person name="Ren Y."/>
            <person name="Wang B."/>
            <person name="Wang S."/>
            <person name="Lu Y."/>
            <person name="Wu K."/>
            <person name="Fan W."/>
            <person name="Wang G."/>
        </authorList>
    </citation>
    <scope>NUCLEOTIDE SEQUENCE</scope>
    <source>
        <strain evidence="3">12Hb</strain>
    </source>
</reference>
<feature type="domain" description="C-type lectin" evidence="2">
    <location>
        <begin position="61"/>
        <end position="176"/>
    </location>
</feature>
<evidence type="ECO:0000313" key="4">
    <source>
        <dbReference type="Proteomes" id="UP000466442"/>
    </source>
</evidence>
<dbReference type="Proteomes" id="UP000466442">
    <property type="component" value="Unassembled WGS sequence"/>
</dbReference>
<dbReference type="OrthoDB" id="7962197at2759"/>
<dbReference type="InterPro" id="IPR016186">
    <property type="entry name" value="C-type_lectin-like/link_sf"/>
</dbReference>
<dbReference type="SUPFAM" id="SSF56436">
    <property type="entry name" value="C-type lectin-like"/>
    <property type="match status" value="1"/>
</dbReference>
<dbReference type="InterPro" id="IPR001304">
    <property type="entry name" value="C-type_lectin-like"/>
</dbReference>
<evidence type="ECO:0000256" key="1">
    <source>
        <dbReference type="SAM" id="SignalP"/>
    </source>
</evidence>
<feature type="signal peptide" evidence="1">
    <location>
        <begin position="1"/>
        <end position="28"/>
    </location>
</feature>
<evidence type="ECO:0000313" key="3">
    <source>
        <dbReference type="EMBL" id="KAF6206604.1"/>
    </source>
</evidence>
<protein>
    <recommendedName>
        <fullName evidence="2">C-type lectin domain-containing protein</fullName>
    </recommendedName>
</protein>
<feature type="chain" id="PRO_5035758875" description="C-type lectin domain-containing protein" evidence="1">
    <location>
        <begin position="29"/>
        <end position="178"/>
    </location>
</feature>
<sequence length="178" mass="20687">MRGSGNEIFCLPLALVVLLGLNVRDVLGGLPSNDDIPYCNCKRKCHGEKKRFEIIISHPLSWQDALIYCKERRMELATIRNSQEHDKILEELKRAGMENGEKSRMFWIGGTKLHSNRGFFWMSEGDQVQYTNWLRGQPDDYAGSQKCMTYQHGWMDDIRWAWDDNYCSSALSFACEYC</sequence>
<name>A0A8S9XDJ4_APOLU</name>
<comment type="caution">
    <text evidence="3">The sequence shown here is derived from an EMBL/GenBank/DDBJ whole genome shotgun (WGS) entry which is preliminary data.</text>
</comment>
<dbReference type="Gene3D" id="3.10.100.10">
    <property type="entry name" value="Mannose-Binding Protein A, subunit A"/>
    <property type="match status" value="1"/>
</dbReference>
<organism evidence="3 4">
    <name type="scientific">Apolygus lucorum</name>
    <name type="common">Small green plant bug</name>
    <name type="synonym">Lygocoris lucorum</name>
    <dbReference type="NCBI Taxonomy" id="248454"/>
    <lineage>
        <taxon>Eukaryota</taxon>
        <taxon>Metazoa</taxon>
        <taxon>Ecdysozoa</taxon>
        <taxon>Arthropoda</taxon>
        <taxon>Hexapoda</taxon>
        <taxon>Insecta</taxon>
        <taxon>Pterygota</taxon>
        <taxon>Neoptera</taxon>
        <taxon>Paraneoptera</taxon>
        <taxon>Hemiptera</taxon>
        <taxon>Heteroptera</taxon>
        <taxon>Panheteroptera</taxon>
        <taxon>Cimicomorpha</taxon>
        <taxon>Miridae</taxon>
        <taxon>Mirini</taxon>
        <taxon>Apolygus</taxon>
    </lineage>
</organism>